<gene>
    <name evidence="6" type="primary">ybaK</name>
    <name evidence="6" type="ORF">IAB78_05870</name>
</gene>
<dbReference type="EC" id="4.2.-.-" evidence="4"/>
<dbReference type="GO" id="GO:0006412">
    <property type="term" value="P:translation"/>
    <property type="evidence" value="ECO:0007669"/>
    <property type="project" value="UniProtKB-KW"/>
</dbReference>
<evidence type="ECO:0000313" key="6">
    <source>
        <dbReference type="EMBL" id="MBO8485933.1"/>
    </source>
</evidence>
<organism evidence="6 7">
    <name type="scientific">Candidatus Cryptobacteroides excrementavium</name>
    <dbReference type="NCBI Taxonomy" id="2840759"/>
    <lineage>
        <taxon>Bacteria</taxon>
        <taxon>Pseudomonadati</taxon>
        <taxon>Bacteroidota</taxon>
        <taxon>Bacteroidia</taxon>
        <taxon>Bacteroidales</taxon>
        <taxon>Candidatus Cryptobacteroides</taxon>
    </lineage>
</organism>
<dbReference type="CDD" id="cd00002">
    <property type="entry name" value="YbaK_deacylase"/>
    <property type="match status" value="1"/>
</dbReference>
<protein>
    <recommendedName>
        <fullName evidence="4">Cys-tRNA(Pro)/Cys-tRNA(Cys) deacylase</fullName>
        <ecNumber evidence="4">4.2.-.-</ecNumber>
    </recommendedName>
</protein>
<keyword evidence="2 4" id="KW-0648">Protein biosynthesis</keyword>
<keyword evidence="3 4" id="KW-0456">Lyase</keyword>
<dbReference type="EMBL" id="JADILX010000088">
    <property type="protein sequence ID" value="MBO8485933.1"/>
    <property type="molecule type" value="Genomic_DNA"/>
</dbReference>
<dbReference type="InterPro" id="IPR004369">
    <property type="entry name" value="Prolyl-tRNA_editing_YbaK/EbsC"/>
</dbReference>
<dbReference type="PANTHER" id="PTHR30411:SF0">
    <property type="entry name" value="CYS-TRNA(PRO)_CYS-TRNA(CYS) DEACYLASE YBAK"/>
    <property type="match status" value="1"/>
</dbReference>
<feature type="domain" description="YbaK/aminoacyl-tRNA synthetase-associated" evidence="5">
    <location>
        <begin position="43"/>
        <end position="153"/>
    </location>
</feature>
<comment type="caution">
    <text evidence="6">The sequence shown here is derived from an EMBL/GenBank/DDBJ whole genome shotgun (WGS) entry which is preliminary data.</text>
</comment>
<name>A0A9D9J2J2_9BACT</name>
<dbReference type="Proteomes" id="UP000823750">
    <property type="component" value="Unassembled WGS sequence"/>
</dbReference>
<dbReference type="InterPro" id="IPR036754">
    <property type="entry name" value="YbaK/aa-tRNA-synt-asso_dom_sf"/>
</dbReference>
<evidence type="ECO:0000256" key="4">
    <source>
        <dbReference type="PIRNR" id="PIRNR006181"/>
    </source>
</evidence>
<dbReference type="InterPro" id="IPR007214">
    <property type="entry name" value="YbaK/aa-tRNA-synth-assoc-dom"/>
</dbReference>
<dbReference type="PANTHER" id="PTHR30411">
    <property type="entry name" value="CYTOPLASMIC PROTEIN"/>
    <property type="match status" value="1"/>
</dbReference>
<evidence type="ECO:0000313" key="7">
    <source>
        <dbReference type="Proteomes" id="UP000823750"/>
    </source>
</evidence>
<evidence type="ECO:0000256" key="1">
    <source>
        <dbReference type="ARBA" id="ARBA00009798"/>
    </source>
</evidence>
<accession>A0A9D9J2J2</accession>
<dbReference type="PIRSF" id="PIRSF006181">
    <property type="entry name" value="EbsC_YbaK"/>
    <property type="match status" value="1"/>
</dbReference>
<dbReference type="Pfam" id="PF04073">
    <property type="entry name" value="tRNA_edit"/>
    <property type="match status" value="1"/>
</dbReference>
<evidence type="ECO:0000256" key="3">
    <source>
        <dbReference type="ARBA" id="ARBA00023239"/>
    </source>
</evidence>
<reference evidence="6" key="2">
    <citation type="journal article" date="2021" name="PeerJ">
        <title>Extensive microbial diversity within the chicken gut microbiome revealed by metagenomics and culture.</title>
        <authorList>
            <person name="Gilroy R."/>
            <person name="Ravi A."/>
            <person name="Getino M."/>
            <person name="Pursley I."/>
            <person name="Horton D.L."/>
            <person name="Alikhan N.F."/>
            <person name="Baker D."/>
            <person name="Gharbi K."/>
            <person name="Hall N."/>
            <person name="Watson M."/>
            <person name="Adriaenssens E.M."/>
            <person name="Foster-Nyarko E."/>
            <person name="Jarju S."/>
            <person name="Secka A."/>
            <person name="Antonio M."/>
            <person name="Oren A."/>
            <person name="Chaudhuri R.R."/>
            <person name="La Ragione R."/>
            <person name="Hildebrand F."/>
            <person name="Pallen M.J."/>
        </authorList>
    </citation>
    <scope>NUCLEOTIDE SEQUENCE</scope>
    <source>
        <strain evidence="6">B2-16538</strain>
    </source>
</reference>
<reference evidence="6" key="1">
    <citation type="submission" date="2020-10" db="EMBL/GenBank/DDBJ databases">
        <authorList>
            <person name="Gilroy R."/>
        </authorList>
    </citation>
    <scope>NUCLEOTIDE SEQUENCE</scope>
    <source>
        <strain evidence="6">B2-16538</strain>
    </source>
</reference>
<evidence type="ECO:0000259" key="5">
    <source>
        <dbReference type="Pfam" id="PF04073"/>
    </source>
</evidence>
<sequence>MTHMPKKARIEKTNAARLLDRAGIKYGLVPYEVDENDLAAGHIASQLGEPLEQVFKTLVLEGDRTGHFVCVVPGNAEVDLKAAARVSGNKKCDLIPMKELLETTGYIRGGCSPVGMKKPFPTYFHSTAMDFPYIYVSAGVRGLQFKIAPADLVAYTGAVVADIAKTSLQ</sequence>
<dbReference type="GO" id="GO:0016829">
    <property type="term" value="F:lyase activity"/>
    <property type="evidence" value="ECO:0007669"/>
    <property type="project" value="UniProtKB-KW"/>
</dbReference>
<dbReference type="AlphaFoldDB" id="A0A9D9J2J2"/>
<dbReference type="GO" id="GO:0002161">
    <property type="term" value="F:aminoacyl-tRNA deacylase activity"/>
    <property type="evidence" value="ECO:0007669"/>
    <property type="project" value="InterPro"/>
</dbReference>
<dbReference type="Gene3D" id="3.90.960.10">
    <property type="entry name" value="YbaK/aminoacyl-tRNA synthetase-associated domain"/>
    <property type="match status" value="1"/>
</dbReference>
<comment type="similarity">
    <text evidence="1 4">Belongs to the prolyl-tRNA editing family. YbaK/EbsC subfamily.</text>
</comment>
<proteinExistence type="inferred from homology"/>
<evidence type="ECO:0000256" key="2">
    <source>
        <dbReference type="ARBA" id="ARBA00022917"/>
    </source>
</evidence>
<dbReference type="NCBIfam" id="TIGR00011">
    <property type="entry name" value="YbaK_EbsC"/>
    <property type="match status" value="1"/>
</dbReference>
<dbReference type="SUPFAM" id="SSF55826">
    <property type="entry name" value="YbaK/ProRS associated domain"/>
    <property type="match status" value="1"/>
</dbReference>